<keyword evidence="2" id="KW-1185">Reference proteome</keyword>
<gene>
    <name evidence="1" type="ORF">DBV39_15305</name>
</gene>
<dbReference type="AlphaFoldDB" id="A0A2R4XM51"/>
<dbReference type="NCBIfam" id="NF047593">
    <property type="entry name" value="IS66_ISAeme5_TnpA"/>
    <property type="match status" value="1"/>
</dbReference>
<dbReference type="EMBL" id="CP028901">
    <property type="protein sequence ID" value="AWB34873.1"/>
    <property type="molecule type" value="Genomic_DNA"/>
</dbReference>
<reference evidence="1 2" key="1">
    <citation type="submission" date="2018-04" db="EMBL/GenBank/DDBJ databases">
        <title>Bordetella sp. HZ20 isolated from seawater.</title>
        <authorList>
            <person name="Sun C."/>
        </authorList>
    </citation>
    <scope>NUCLEOTIDE SEQUENCE [LARGE SCALE GENOMIC DNA]</scope>
    <source>
        <strain evidence="1 2">HZ20</strain>
    </source>
</reference>
<proteinExistence type="predicted"/>
<dbReference type="KEGG" id="boz:DBV39_15305"/>
<dbReference type="Proteomes" id="UP000244571">
    <property type="component" value="Chromosome"/>
</dbReference>
<sequence>MHGRDPSWWQGHLQRFEQEGIGTKAYAQREGLDVKALYESRRNFKRRISPPMAADNPPRVSRQFVELRPCPDSSKDGSASEMSCSLVLPSGVRLEMSDLPGIGWITALAHELGGLGREQR</sequence>
<evidence type="ECO:0000313" key="2">
    <source>
        <dbReference type="Proteomes" id="UP000244571"/>
    </source>
</evidence>
<dbReference type="OrthoDB" id="8526851at2"/>
<accession>A0A2R4XM51</accession>
<name>A0A2R4XM51_9BURK</name>
<dbReference type="RefSeq" id="WP_108622283.1">
    <property type="nucleotide sequence ID" value="NZ_CP028901.1"/>
</dbReference>
<protein>
    <submittedName>
        <fullName evidence="1">Uncharacterized protein</fullName>
    </submittedName>
</protein>
<evidence type="ECO:0000313" key="1">
    <source>
        <dbReference type="EMBL" id="AWB34873.1"/>
    </source>
</evidence>
<organism evidence="1 2">
    <name type="scientific">Orrella marina</name>
    <dbReference type="NCBI Taxonomy" id="2163011"/>
    <lineage>
        <taxon>Bacteria</taxon>
        <taxon>Pseudomonadati</taxon>
        <taxon>Pseudomonadota</taxon>
        <taxon>Betaproteobacteria</taxon>
        <taxon>Burkholderiales</taxon>
        <taxon>Alcaligenaceae</taxon>
        <taxon>Orrella</taxon>
    </lineage>
</organism>